<sequence>MNPLLLTLFLASLQLYNGAVTSAAGFKCHNSLISDKWRKEIQDLVNGFRRKVAKGQQLGKDDAKLPTAQYMNQLTWDCNIEAEAQAAAENCLSSPKLPTFQDSNYKLGSIILKDTVKANNCDATRKAKELLTKEWEAAVANQADEKVANDAKAFAQLAYEKVDAFACTYQICQSTNYNLLCFFNQNPPAVGSDVYTKDPKSPSFCSNRTACRTCVDGLCETSVKPGRPALFKSTFCGTGTKACKGVFSDNFRRTALEMHNYYRRLLATGWAKSGESYAKPATKMIELQYDKALEADAVKKIKDCKASLSTAVKENFWSTDVSTSNNIGEDAIKKAVAKWWKPSGNKAFGENRKNTKGLMSAANIAYDEATKVGCAIDAGEACLKLGKLYILCKYDNSPAIGDEIYGAGNKACSKCVTTGTHRSCSPLGGLCV</sequence>
<dbReference type="Gene3D" id="3.40.33.10">
    <property type="entry name" value="CAP"/>
    <property type="match status" value="2"/>
</dbReference>
<feature type="signal peptide" evidence="1">
    <location>
        <begin position="1"/>
        <end position="18"/>
    </location>
</feature>
<feature type="chain" id="PRO_5047403373" description="SCP domain-containing protein" evidence="1">
    <location>
        <begin position="19"/>
        <end position="432"/>
    </location>
</feature>
<proteinExistence type="predicted"/>
<protein>
    <recommendedName>
        <fullName evidence="2">SCP domain-containing protein</fullName>
    </recommendedName>
</protein>
<evidence type="ECO:0000313" key="3">
    <source>
        <dbReference type="EMBL" id="KAK6758145.1"/>
    </source>
</evidence>
<dbReference type="CDD" id="cd05380">
    <property type="entry name" value="CAP_euk"/>
    <property type="match status" value="1"/>
</dbReference>
<comment type="caution">
    <text evidence="3">The sequence shown here is derived from an EMBL/GenBank/DDBJ whole genome shotgun (WGS) entry which is preliminary data.</text>
</comment>
<evidence type="ECO:0000256" key="1">
    <source>
        <dbReference type="SAM" id="SignalP"/>
    </source>
</evidence>
<name>A0ABR1E784_NECAM</name>
<dbReference type="InterPro" id="IPR014044">
    <property type="entry name" value="CAP_dom"/>
</dbReference>
<gene>
    <name evidence="3" type="primary">Necator_chrV.g20560</name>
    <name evidence="3" type="ORF">RB195_015767</name>
</gene>
<organism evidence="3 4">
    <name type="scientific">Necator americanus</name>
    <name type="common">Human hookworm</name>
    <dbReference type="NCBI Taxonomy" id="51031"/>
    <lineage>
        <taxon>Eukaryota</taxon>
        <taxon>Metazoa</taxon>
        <taxon>Ecdysozoa</taxon>
        <taxon>Nematoda</taxon>
        <taxon>Chromadorea</taxon>
        <taxon>Rhabditida</taxon>
        <taxon>Rhabditina</taxon>
        <taxon>Rhabditomorpha</taxon>
        <taxon>Strongyloidea</taxon>
        <taxon>Ancylostomatidae</taxon>
        <taxon>Bunostominae</taxon>
        <taxon>Necator</taxon>
    </lineage>
</organism>
<dbReference type="InterPro" id="IPR001283">
    <property type="entry name" value="CRISP-related"/>
</dbReference>
<dbReference type="SMART" id="SM00198">
    <property type="entry name" value="SCP"/>
    <property type="match status" value="1"/>
</dbReference>
<keyword evidence="1" id="KW-0732">Signal</keyword>
<dbReference type="EMBL" id="JAVFWL010000005">
    <property type="protein sequence ID" value="KAK6758145.1"/>
    <property type="molecule type" value="Genomic_DNA"/>
</dbReference>
<accession>A0ABR1E784</accession>
<feature type="domain" description="SCP" evidence="2">
    <location>
        <begin position="250"/>
        <end position="399"/>
    </location>
</feature>
<dbReference type="Proteomes" id="UP001303046">
    <property type="component" value="Unassembled WGS sequence"/>
</dbReference>
<reference evidence="3 4" key="1">
    <citation type="submission" date="2023-08" db="EMBL/GenBank/DDBJ databases">
        <title>A Necator americanus chromosomal reference genome.</title>
        <authorList>
            <person name="Ilik V."/>
            <person name="Petrzelkova K.J."/>
            <person name="Pardy F."/>
            <person name="Fuh T."/>
            <person name="Niatou-Singa F.S."/>
            <person name="Gouil Q."/>
            <person name="Baker L."/>
            <person name="Ritchie M.E."/>
            <person name="Jex A.R."/>
            <person name="Gazzola D."/>
            <person name="Li H."/>
            <person name="Toshio Fujiwara R."/>
            <person name="Zhan B."/>
            <person name="Aroian R.V."/>
            <person name="Pafco B."/>
            <person name="Schwarz E.M."/>
        </authorList>
    </citation>
    <scope>NUCLEOTIDE SEQUENCE [LARGE SCALE GENOMIC DNA]</scope>
    <source>
        <strain evidence="3 4">Aroian</strain>
        <tissue evidence="3">Whole animal</tissue>
    </source>
</reference>
<dbReference type="InterPro" id="IPR035940">
    <property type="entry name" value="CAP_sf"/>
</dbReference>
<dbReference type="Pfam" id="PF00188">
    <property type="entry name" value="CAP"/>
    <property type="match status" value="2"/>
</dbReference>
<evidence type="ECO:0000313" key="4">
    <source>
        <dbReference type="Proteomes" id="UP001303046"/>
    </source>
</evidence>
<keyword evidence="4" id="KW-1185">Reference proteome</keyword>
<evidence type="ECO:0000259" key="2">
    <source>
        <dbReference type="SMART" id="SM00198"/>
    </source>
</evidence>
<dbReference type="SUPFAM" id="SSF55797">
    <property type="entry name" value="PR-1-like"/>
    <property type="match status" value="2"/>
</dbReference>
<dbReference type="PANTHER" id="PTHR10334">
    <property type="entry name" value="CYSTEINE-RICH SECRETORY PROTEIN-RELATED"/>
    <property type="match status" value="1"/>
</dbReference>